<keyword evidence="3" id="KW-1185">Reference proteome</keyword>
<protein>
    <submittedName>
        <fullName evidence="2">Uncharacterized protein</fullName>
    </submittedName>
</protein>
<organism evidence="2 3">
    <name type="scientific">Dethiosulfovibrio acidaminovorans</name>
    <dbReference type="NCBI Taxonomy" id="133535"/>
    <lineage>
        <taxon>Bacteria</taxon>
        <taxon>Thermotogati</taxon>
        <taxon>Synergistota</taxon>
        <taxon>Synergistia</taxon>
        <taxon>Synergistales</taxon>
        <taxon>Dethiosulfovibrionaceae</taxon>
        <taxon>Dethiosulfovibrio</taxon>
    </lineage>
</organism>
<evidence type="ECO:0000313" key="2">
    <source>
        <dbReference type="EMBL" id="MCF4146009.1"/>
    </source>
</evidence>
<evidence type="ECO:0000256" key="1">
    <source>
        <dbReference type="SAM" id="Phobius"/>
    </source>
</evidence>
<feature type="transmembrane region" description="Helical" evidence="1">
    <location>
        <begin position="144"/>
        <end position="165"/>
    </location>
</feature>
<feature type="transmembrane region" description="Helical" evidence="1">
    <location>
        <begin position="101"/>
        <end position="124"/>
    </location>
</feature>
<keyword evidence="1" id="KW-1133">Transmembrane helix</keyword>
<sequence>MMVLVSDLFRKVYLQGFIAQTFIVLLGSATSLFGSSEIGFLGPVFLWASLVPWGALLFSKPSETTPSPHFDEWRFSTAGLIVAVLVLGSLSHVFNPSKQGFLPGLSISITLALAVAVPVVSWFAKSYMEDLAVEDGSLTPCIGYLRGSSIVGALMVAQVILCHLGRFDLSKFVGWGILSLNLAVASELFFSLILEWYRPLDENTARWVHESRMLSLLSRSSSFKEITRDFFRYQFGIDPSKNWFFQMTWRFLPVGSFLVCSLLIGLSSIEIVPPGFQAVLLRWGCPIVELSQGIHLKWPWPIDRTILIDTCRVRRMHVGSHSPYSIDGNIYVEGTPILWTNDHGLRSENYLPVSPPADIADVVMGERVPSVSLVGADVFVEFRIVKPLTFLNSGEDGIELFRIKAERTTSRTFVKYDVMVDPIVKTIF</sequence>
<keyword evidence="1" id="KW-0812">Transmembrane</keyword>
<dbReference type="EMBL" id="JAKGUF010000026">
    <property type="protein sequence ID" value="MCF4146009.1"/>
    <property type="molecule type" value="Genomic_DNA"/>
</dbReference>
<name>A0ABS9EXM1_9BACT</name>
<reference evidence="2 3" key="1">
    <citation type="submission" date="2022-01" db="EMBL/GenBank/DDBJ databases">
        <title>Dethiosulfovibrio faecalis sp. nov., a novel proteolytic, non-sulfur-reducing bacterium isolated from a marine aquaculture solid waste bioreactor.</title>
        <authorList>
            <person name="Grabowski S."/>
            <person name="Apolinario E."/>
            <person name="Schneider N."/>
            <person name="Marshall C.W."/>
            <person name="Sowers K.R."/>
        </authorList>
    </citation>
    <scope>NUCLEOTIDE SEQUENCE [LARGE SCALE GENOMIC DNA]</scope>
    <source>
        <strain evidence="2 3">DSM 12590</strain>
    </source>
</reference>
<gene>
    <name evidence="2" type="ORF">L2W31_11815</name>
</gene>
<accession>A0ABS9EXM1</accession>
<feature type="transmembrane region" description="Helical" evidence="1">
    <location>
        <begin position="73"/>
        <end position="94"/>
    </location>
</feature>
<feature type="transmembrane region" description="Helical" evidence="1">
    <location>
        <begin position="12"/>
        <end position="33"/>
    </location>
</feature>
<feature type="transmembrane region" description="Helical" evidence="1">
    <location>
        <begin position="251"/>
        <end position="272"/>
    </location>
</feature>
<feature type="transmembrane region" description="Helical" evidence="1">
    <location>
        <begin position="172"/>
        <end position="194"/>
    </location>
</feature>
<dbReference type="Proteomes" id="UP001200932">
    <property type="component" value="Unassembled WGS sequence"/>
</dbReference>
<evidence type="ECO:0000313" key="3">
    <source>
        <dbReference type="Proteomes" id="UP001200932"/>
    </source>
</evidence>
<keyword evidence="1" id="KW-0472">Membrane</keyword>
<proteinExistence type="predicted"/>
<comment type="caution">
    <text evidence="2">The sequence shown here is derived from an EMBL/GenBank/DDBJ whole genome shotgun (WGS) entry which is preliminary data.</text>
</comment>